<dbReference type="PROSITE" id="PS00061">
    <property type="entry name" value="ADH_SHORT"/>
    <property type="match status" value="1"/>
</dbReference>
<dbReference type="SUPFAM" id="SSF51735">
    <property type="entry name" value="NAD(P)-binding Rossmann-fold domains"/>
    <property type="match status" value="1"/>
</dbReference>
<dbReference type="PANTHER" id="PTHR44196">
    <property type="entry name" value="DEHYDROGENASE/REDUCTASE SDR FAMILY MEMBER 7B"/>
    <property type="match status" value="1"/>
</dbReference>
<dbReference type="Pfam" id="PF00106">
    <property type="entry name" value="adh_short"/>
    <property type="match status" value="1"/>
</dbReference>
<dbReference type="InterPro" id="IPR020904">
    <property type="entry name" value="Sc_DH/Rdtase_CS"/>
</dbReference>
<evidence type="ECO:0000313" key="3">
    <source>
        <dbReference type="EMBL" id="CAB4648018.1"/>
    </source>
</evidence>
<proteinExistence type="inferred from homology"/>
<sequence>MNFEGKTTVVTGAAGGIGEALARRFHAAGARVVVADRDAARLESVAASLNALRPDSAFAVVADIGTEAGNVALIDAARNKFGFIHLFFANAGVAQGQFLENTDEDTWNMVMNINTHSHRWAAKHLIGDWLAAGEGYFCSTASAAGLLSQIGSATYSVSKHAAVAFAEWMSITYGDRGVRVTCLCPQGVNTNMLNPPGADDGIDKRGGDVVKASGAVLEPSDVADVVYNTIVEEKFLVMPHAEVHTYEQRKVADRDRWLAGMRKLQSRIFNG</sequence>
<organism evidence="3">
    <name type="scientific">freshwater metagenome</name>
    <dbReference type="NCBI Taxonomy" id="449393"/>
    <lineage>
        <taxon>unclassified sequences</taxon>
        <taxon>metagenomes</taxon>
        <taxon>ecological metagenomes</taxon>
    </lineage>
</organism>
<dbReference type="InterPro" id="IPR036291">
    <property type="entry name" value="NAD(P)-bd_dom_sf"/>
</dbReference>
<dbReference type="Gene3D" id="3.40.50.720">
    <property type="entry name" value="NAD(P)-binding Rossmann-like Domain"/>
    <property type="match status" value="1"/>
</dbReference>
<dbReference type="AlphaFoldDB" id="A0A6J6KFX9"/>
<name>A0A6J6KFX9_9ZZZZ</name>
<dbReference type="GO" id="GO:0016491">
    <property type="term" value="F:oxidoreductase activity"/>
    <property type="evidence" value="ECO:0007669"/>
    <property type="project" value="UniProtKB-KW"/>
</dbReference>
<dbReference type="PRINTS" id="PR00081">
    <property type="entry name" value="GDHRDH"/>
</dbReference>
<reference evidence="3" key="1">
    <citation type="submission" date="2020-05" db="EMBL/GenBank/DDBJ databases">
        <authorList>
            <person name="Chiriac C."/>
            <person name="Salcher M."/>
            <person name="Ghai R."/>
            <person name="Kavagutti S V."/>
        </authorList>
    </citation>
    <scope>NUCLEOTIDE SEQUENCE</scope>
</reference>
<dbReference type="EMBL" id="CAEZWJ010000007">
    <property type="protein sequence ID" value="CAB4648018.1"/>
    <property type="molecule type" value="Genomic_DNA"/>
</dbReference>
<dbReference type="InterPro" id="IPR002347">
    <property type="entry name" value="SDR_fam"/>
</dbReference>
<keyword evidence="2" id="KW-0560">Oxidoreductase</keyword>
<gene>
    <name evidence="3" type="ORF">UFOPK2214_00385</name>
</gene>
<protein>
    <submittedName>
        <fullName evidence="3">Unannotated protein</fullName>
    </submittedName>
</protein>
<comment type="similarity">
    <text evidence="1">Belongs to the short-chain dehydrogenases/reductases (SDR) family.</text>
</comment>
<accession>A0A6J6KFX9</accession>
<dbReference type="CDD" id="cd05233">
    <property type="entry name" value="SDR_c"/>
    <property type="match status" value="1"/>
</dbReference>
<dbReference type="GO" id="GO:0016020">
    <property type="term" value="C:membrane"/>
    <property type="evidence" value="ECO:0007669"/>
    <property type="project" value="TreeGrafter"/>
</dbReference>
<evidence type="ECO:0000256" key="2">
    <source>
        <dbReference type="ARBA" id="ARBA00023002"/>
    </source>
</evidence>
<dbReference type="PANTHER" id="PTHR44196:SF1">
    <property type="entry name" value="DEHYDROGENASE_REDUCTASE SDR FAMILY MEMBER 7B"/>
    <property type="match status" value="1"/>
</dbReference>
<evidence type="ECO:0000256" key="1">
    <source>
        <dbReference type="ARBA" id="ARBA00006484"/>
    </source>
</evidence>